<evidence type="ECO:0000313" key="1">
    <source>
        <dbReference type="EMBL" id="AEO69675.1"/>
    </source>
</evidence>
<gene>
    <name evidence="1" type="ORF">THITE_122276</name>
</gene>
<dbReference type="KEGG" id="ttt:THITE_122276"/>
<evidence type="ECO:0000313" key="2">
    <source>
        <dbReference type="Proteomes" id="UP000008181"/>
    </source>
</evidence>
<dbReference type="Proteomes" id="UP000008181">
    <property type="component" value="Chromosome 4"/>
</dbReference>
<reference evidence="1 2" key="1">
    <citation type="journal article" date="2011" name="Nat. Biotechnol.">
        <title>Comparative genomic analysis of the thermophilic biomass-degrading fungi Myceliophthora thermophila and Thielavia terrestris.</title>
        <authorList>
            <person name="Berka R.M."/>
            <person name="Grigoriev I.V."/>
            <person name="Otillar R."/>
            <person name="Salamov A."/>
            <person name="Grimwood J."/>
            <person name="Reid I."/>
            <person name="Ishmael N."/>
            <person name="John T."/>
            <person name="Darmond C."/>
            <person name="Moisan M.-C."/>
            <person name="Henrissat B."/>
            <person name="Coutinho P.M."/>
            <person name="Lombard V."/>
            <person name="Natvig D.O."/>
            <person name="Lindquist E."/>
            <person name="Schmutz J."/>
            <person name="Lucas S."/>
            <person name="Harris P."/>
            <person name="Powlowski J."/>
            <person name="Bellemare A."/>
            <person name="Taylor D."/>
            <person name="Butler G."/>
            <person name="de Vries R.P."/>
            <person name="Allijn I.E."/>
            <person name="van den Brink J."/>
            <person name="Ushinsky S."/>
            <person name="Storms R."/>
            <person name="Powell A.J."/>
            <person name="Paulsen I.T."/>
            <person name="Elbourne L.D.H."/>
            <person name="Baker S.E."/>
            <person name="Magnuson J."/>
            <person name="LaBoissiere S."/>
            <person name="Clutterbuck A.J."/>
            <person name="Martinez D."/>
            <person name="Wogulis M."/>
            <person name="de Leon A.L."/>
            <person name="Rey M.W."/>
            <person name="Tsang A."/>
        </authorList>
    </citation>
    <scope>NUCLEOTIDE SEQUENCE [LARGE SCALE GENOMIC DNA]</scope>
    <source>
        <strain evidence="2">ATCC 38088 / NRRL 8126</strain>
    </source>
</reference>
<name>G2RAE0_THETT</name>
<dbReference type="GeneID" id="11524246"/>
<dbReference type="AlphaFoldDB" id="G2RAE0"/>
<dbReference type="EMBL" id="CP003012">
    <property type="protein sequence ID" value="AEO69675.1"/>
    <property type="molecule type" value="Genomic_DNA"/>
</dbReference>
<keyword evidence="2" id="KW-1185">Reference proteome</keyword>
<proteinExistence type="predicted"/>
<dbReference type="HOGENOM" id="CLU_057716_0_0_1"/>
<dbReference type="PANTHER" id="PTHR36847:SF1">
    <property type="entry name" value="AMIDOLIGASE ENZYME"/>
    <property type="match status" value="1"/>
</dbReference>
<dbReference type="PANTHER" id="PTHR36847">
    <property type="entry name" value="AMIDOLIGASE ENZYME"/>
    <property type="match status" value="1"/>
</dbReference>
<dbReference type="OrthoDB" id="5291055at2759"/>
<dbReference type="InterPro" id="IPR022025">
    <property type="entry name" value="Amidoligase_2"/>
</dbReference>
<sequence length="347" mass="37572">MATAQAQSFQFGVEVEVLLESCKRNHRTWGDLAEFLSKLLRNAGVCIRVGVSKKYEEWKIVPERSVQDQENPWTYGVELVSPVYGADSISTLNEDLHRIFDAIDSAKGDLAFSTSPQCSTHVHISRTDPLSPGEVASLARAALYFERALDQLMPPWRSDPGSHWARSNRAEINPALAGLSLAQCLAKLDAAAEAATAEAAGDTRPVIEVMNLVTRDSRLAVARGRTADFVRGKNYKWNLTGLLSAPRPDDMDVDVPGTIEFRQPPGCARAEDGVVWAVLAVAFVAGAVAVGGRLGMGEEEEGGGGRVLGEEGGSVEELWELFEQGRVVLGWEDLDVLKQLRSAGQTA</sequence>
<dbReference type="eggNOG" id="ENOG502SUNA">
    <property type="taxonomic scope" value="Eukaryota"/>
</dbReference>
<protein>
    <submittedName>
        <fullName evidence="1">Uncharacterized protein</fullName>
    </submittedName>
</protein>
<organism evidence="1 2">
    <name type="scientific">Thermothielavioides terrestris (strain ATCC 38088 / NRRL 8126)</name>
    <name type="common">Thielavia terrestris</name>
    <dbReference type="NCBI Taxonomy" id="578455"/>
    <lineage>
        <taxon>Eukaryota</taxon>
        <taxon>Fungi</taxon>
        <taxon>Dikarya</taxon>
        <taxon>Ascomycota</taxon>
        <taxon>Pezizomycotina</taxon>
        <taxon>Sordariomycetes</taxon>
        <taxon>Sordariomycetidae</taxon>
        <taxon>Sordariales</taxon>
        <taxon>Chaetomiaceae</taxon>
        <taxon>Thermothielavioides</taxon>
        <taxon>Thermothielavioides terrestris</taxon>
    </lineage>
</organism>
<accession>G2RAE0</accession>
<dbReference type="RefSeq" id="XP_003656011.1">
    <property type="nucleotide sequence ID" value="XM_003655963.1"/>
</dbReference>
<dbReference type="Pfam" id="PF12224">
    <property type="entry name" value="Amidoligase_2"/>
    <property type="match status" value="1"/>
</dbReference>